<accession>A0A7G9FTE8</accession>
<sequence>MEEKQKTFPPGFLWGGAVAANQAEGAWQADGKGDSVADHITAGTKTSPRRFTEQIRPEENYPSHEAIDFYHRYEEDIALFAEMGFKVFRISIAWTRIFPKGDEISPNRAGIAYYRKVFETCKKYGIEPLVTLSHYEMPYYLCEHYGGWTNRQTIAFFLRYCETVFREYQDLVHYWLTFNEMNTLVSRFGTLLAGGILPEDGEDLFGTKRLGSPETAAEKSRRFTALHHQFLAGAQAVKIAHEINPENKVGCMLSAAGVHPYTCSPEDVLEAQAQMERSNWLCGDVCVRGAYPYFAERFFRENGVQIRKETGDDEILKNGKVDFLSFSYYSSRCATADPKVIQTAGNMMLGVPNPYLEASEWGWIIDPKGLRYLLNELYGRYQIPLMVVENGLGAVDRVTEDRQIHDDYRIAYLSEHIRQMWEAVNDGVELLGYTPWGCIDLISASTGEMKKRYGFIYVDKDDEGKGTLERKKKDSFAWYRECIRTNGASVLSTNKKEDKL</sequence>
<dbReference type="EMBL" id="CP060633">
    <property type="protein sequence ID" value="QNM01830.1"/>
    <property type="molecule type" value="Genomic_DNA"/>
</dbReference>
<dbReference type="PRINTS" id="PR00131">
    <property type="entry name" value="GLHYDRLASE1"/>
</dbReference>
<evidence type="ECO:0000256" key="3">
    <source>
        <dbReference type="ARBA" id="ARBA00023295"/>
    </source>
</evidence>
<dbReference type="Pfam" id="PF00232">
    <property type="entry name" value="Glyco_hydro_1"/>
    <property type="match status" value="1"/>
</dbReference>
<dbReference type="InterPro" id="IPR033132">
    <property type="entry name" value="GH_1_N_CS"/>
</dbReference>
<dbReference type="FunFam" id="3.20.20.80:FF:000004">
    <property type="entry name" value="Beta-glucosidase 6-phospho-beta-glucosidase"/>
    <property type="match status" value="1"/>
</dbReference>
<evidence type="ECO:0000256" key="1">
    <source>
        <dbReference type="ARBA" id="ARBA00010838"/>
    </source>
</evidence>
<evidence type="ECO:0000313" key="6">
    <source>
        <dbReference type="Proteomes" id="UP000515981"/>
    </source>
</evidence>
<dbReference type="PROSITE" id="PS00653">
    <property type="entry name" value="GLYCOSYL_HYDROL_F1_2"/>
    <property type="match status" value="1"/>
</dbReference>
<dbReference type="EC" id="3.2.1.86" evidence="5"/>
<proteinExistence type="inferred from homology"/>
<evidence type="ECO:0000313" key="5">
    <source>
        <dbReference type="EMBL" id="QNM01830.1"/>
    </source>
</evidence>
<keyword evidence="6" id="KW-1185">Reference proteome</keyword>
<keyword evidence="2 5" id="KW-0378">Hydrolase</keyword>
<dbReference type="InterPro" id="IPR001360">
    <property type="entry name" value="Glyco_hydro_1"/>
</dbReference>
<gene>
    <name evidence="5" type="primary">ascB</name>
    <name evidence="5" type="ORF">H9Q77_12140</name>
</gene>
<dbReference type="Gene3D" id="3.20.20.80">
    <property type="entry name" value="Glycosidases"/>
    <property type="match status" value="1"/>
</dbReference>
<name>A0A7G9FTE8_9FIRM</name>
<dbReference type="InterPro" id="IPR017853">
    <property type="entry name" value="GH"/>
</dbReference>
<dbReference type="GO" id="GO:0005829">
    <property type="term" value="C:cytosol"/>
    <property type="evidence" value="ECO:0007669"/>
    <property type="project" value="TreeGrafter"/>
</dbReference>
<reference evidence="5 6" key="1">
    <citation type="submission" date="2020-08" db="EMBL/GenBank/DDBJ databases">
        <authorList>
            <person name="Liu C."/>
            <person name="Sun Q."/>
        </authorList>
    </citation>
    <scope>NUCLEOTIDE SEQUENCE [LARGE SCALE GENOMIC DNA]</scope>
    <source>
        <strain evidence="5 6">NSJ-8</strain>
    </source>
</reference>
<dbReference type="NCBIfam" id="NF007356">
    <property type="entry name" value="PRK09852.1"/>
    <property type="match status" value="1"/>
</dbReference>
<dbReference type="GO" id="GO:0008706">
    <property type="term" value="F:6-phospho-beta-glucosidase activity"/>
    <property type="evidence" value="ECO:0007669"/>
    <property type="project" value="UniProtKB-EC"/>
</dbReference>
<evidence type="ECO:0000256" key="4">
    <source>
        <dbReference type="RuleBase" id="RU003690"/>
    </source>
</evidence>
<comment type="similarity">
    <text evidence="1 4">Belongs to the glycosyl hydrolase 1 family.</text>
</comment>
<dbReference type="PANTHER" id="PTHR10353:SF122">
    <property type="entry name" value="6-PHOSPHO-BETA-GLUCOSIDASE ASCB-RELATED"/>
    <property type="match status" value="1"/>
</dbReference>
<dbReference type="SUPFAM" id="SSF51445">
    <property type="entry name" value="(Trans)glycosidases"/>
    <property type="match status" value="1"/>
</dbReference>
<evidence type="ECO:0000256" key="2">
    <source>
        <dbReference type="ARBA" id="ARBA00022801"/>
    </source>
</evidence>
<keyword evidence="3 5" id="KW-0326">Glycosidase</keyword>
<dbReference type="AlphaFoldDB" id="A0A7G9FTE8"/>
<dbReference type="KEGG" id="ssun:H9Q77_12140"/>
<protein>
    <submittedName>
        <fullName evidence="5">6-phospho-beta-glucosidase</fullName>
        <ecNumber evidence="5">3.2.1.86</ecNumber>
    </submittedName>
</protein>
<dbReference type="GO" id="GO:0016052">
    <property type="term" value="P:carbohydrate catabolic process"/>
    <property type="evidence" value="ECO:0007669"/>
    <property type="project" value="TreeGrafter"/>
</dbReference>
<dbReference type="RefSeq" id="WP_249325740.1">
    <property type="nucleotide sequence ID" value="NZ_CP060633.1"/>
</dbReference>
<dbReference type="PANTHER" id="PTHR10353">
    <property type="entry name" value="GLYCOSYL HYDROLASE"/>
    <property type="match status" value="1"/>
</dbReference>
<organism evidence="5 6">
    <name type="scientific">Simiaoa sunii</name>
    <dbReference type="NCBI Taxonomy" id="2763672"/>
    <lineage>
        <taxon>Bacteria</taxon>
        <taxon>Bacillati</taxon>
        <taxon>Bacillota</taxon>
        <taxon>Clostridia</taxon>
        <taxon>Lachnospirales</taxon>
        <taxon>Lachnospiraceae</taxon>
        <taxon>Simiaoa</taxon>
    </lineage>
</organism>
<dbReference type="Proteomes" id="UP000515981">
    <property type="component" value="Chromosome"/>
</dbReference>